<gene>
    <name evidence="1" type="ORF">DPMN_083224</name>
</gene>
<sequence length="213" mass="23701">MSDDIYGICLTLQISVSDDCCRRVVKTSQAGGDTRVVRTNTVETSATSSMRGARGPQALWEKPLFALRLDVALLRLQLGGVGLGNGSSILSYLPSLVRASALSRDVRTTTASTCFSGDVSKEKPAVAHSRVWRKRRSMALSDDGAAEVVVDTADEPPAKQARLRERPHISDVARGIQIDPFNWRSNPYVWQREDYRCEQRRSTTLGRDPYMWR</sequence>
<dbReference type="Proteomes" id="UP000828390">
    <property type="component" value="Unassembled WGS sequence"/>
</dbReference>
<reference evidence="1" key="2">
    <citation type="submission" date="2020-11" db="EMBL/GenBank/DDBJ databases">
        <authorList>
            <person name="McCartney M.A."/>
            <person name="Auch B."/>
            <person name="Kono T."/>
            <person name="Mallez S."/>
            <person name="Becker A."/>
            <person name="Gohl D.M."/>
            <person name="Silverstein K.A.T."/>
            <person name="Koren S."/>
            <person name="Bechman K.B."/>
            <person name="Herman A."/>
            <person name="Abrahante J.E."/>
            <person name="Garbe J."/>
        </authorList>
    </citation>
    <scope>NUCLEOTIDE SEQUENCE</scope>
    <source>
        <strain evidence="1">Duluth1</strain>
        <tissue evidence="1">Whole animal</tissue>
    </source>
</reference>
<comment type="caution">
    <text evidence="1">The sequence shown here is derived from an EMBL/GenBank/DDBJ whole genome shotgun (WGS) entry which is preliminary data.</text>
</comment>
<organism evidence="1 2">
    <name type="scientific">Dreissena polymorpha</name>
    <name type="common">Zebra mussel</name>
    <name type="synonym">Mytilus polymorpha</name>
    <dbReference type="NCBI Taxonomy" id="45954"/>
    <lineage>
        <taxon>Eukaryota</taxon>
        <taxon>Metazoa</taxon>
        <taxon>Spiralia</taxon>
        <taxon>Lophotrochozoa</taxon>
        <taxon>Mollusca</taxon>
        <taxon>Bivalvia</taxon>
        <taxon>Autobranchia</taxon>
        <taxon>Heteroconchia</taxon>
        <taxon>Euheterodonta</taxon>
        <taxon>Imparidentia</taxon>
        <taxon>Neoheterodontei</taxon>
        <taxon>Myida</taxon>
        <taxon>Dreissenoidea</taxon>
        <taxon>Dreissenidae</taxon>
        <taxon>Dreissena</taxon>
    </lineage>
</organism>
<dbReference type="AlphaFoldDB" id="A0A9D3Y8Y3"/>
<reference evidence="1" key="1">
    <citation type="journal article" date="2019" name="bioRxiv">
        <title>The Genome of the Zebra Mussel, Dreissena polymorpha: A Resource for Invasive Species Research.</title>
        <authorList>
            <person name="McCartney M.A."/>
            <person name="Auch B."/>
            <person name="Kono T."/>
            <person name="Mallez S."/>
            <person name="Zhang Y."/>
            <person name="Obille A."/>
            <person name="Becker A."/>
            <person name="Abrahante J.E."/>
            <person name="Garbe J."/>
            <person name="Badalamenti J.P."/>
            <person name="Herman A."/>
            <person name="Mangelson H."/>
            <person name="Liachko I."/>
            <person name="Sullivan S."/>
            <person name="Sone E.D."/>
            <person name="Koren S."/>
            <person name="Silverstein K.A.T."/>
            <person name="Beckman K.B."/>
            <person name="Gohl D.M."/>
        </authorList>
    </citation>
    <scope>NUCLEOTIDE SEQUENCE</scope>
    <source>
        <strain evidence="1">Duluth1</strain>
        <tissue evidence="1">Whole animal</tissue>
    </source>
</reference>
<evidence type="ECO:0000313" key="1">
    <source>
        <dbReference type="EMBL" id="KAH3695765.1"/>
    </source>
</evidence>
<protein>
    <submittedName>
        <fullName evidence="1">Uncharacterized protein</fullName>
    </submittedName>
</protein>
<keyword evidence="2" id="KW-1185">Reference proteome</keyword>
<accession>A0A9D3Y8Y3</accession>
<evidence type="ECO:0000313" key="2">
    <source>
        <dbReference type="Proteomes" id="UP000828390"/>
    </source>
</evidence>
<name>A0A9D3Y8Y3_DREPO</name>
<proteinExistence type="predicted"/>
<dbReference type="EMBL" id="JAIWYP010000016">
    <property type="protein sequence ID" value="KAH3695765.1"/>
    <property type="molecule type" value="Genomic_DNA"/>
</dbReference>